<dbReference type="GO" id="GO:0071164">
    <property type="term" value="F:RNA cap trimethylguanosine synthase activity"/>
    <property type="evidence" value="ECO:0007669"/>
    <property type="project" value="TreeGrafter"/>
</dbReference>
<evidence type="ECO:0000256" key="6">
    <source>
        <dbReference type="ARBA" id="ARBA00049075"/>
    </source>
</evidence>
<comment type="catalytic activity">
    <reaction evidence="6">
        <text>a 5'-end (N(7)-methyl 5'-triphosphoguanosine)-ribonucleoside in snRNA + S-adenosyl-L-methionine = a 5'-end (N(2),N(7)-dimethyl 5'-triphosphoguanosine)-ribonucleoside in snRNA + S-adenosyl-L-homocysteine + H(+)</text>
        <dbReference type="Rhea" id="RHEA:78471"/>
        <dbReference type="Rhea" id="RHEA-COMP:19085"/>
        <dbReference type="Rhea" id="RHEA-COMP:19087"/>
        <dbReference type="ChEBI" id="CHEBI:15378"/>
        <dbReference type="ChEBI" id="CHEBI:57856"/>
        <dbReference type="ChEBI" id="CHEBI:59789"/>
        <dbReference type="ChEBI" id="CHEBI:156461"/>
        <dbReference type="ChEBI" id="CHEBI:172880"/>
    </reaction>
    <physiologicalReaction direction="left-to-right" evidence="6">
        <dbReference type="Rhea" id="RHEA:78472"/>
    </physiologicalReaction>
</comment>
<reference evidence="9 10" key="1">
    <citation type="journal article" date="2016" name="Mol. Biol. Evol.">
        <title>Comparative Genomics of Early-Diverging Mushroom-Forming Fungi Provides Insights into the Origins of Lignocellulose Decay Capabilities.</title>
        <authorList>
            <person name="Nagy L.G."/>
            <person name="Riley R."/>
            <person name="Tritt A."/>
            <person name="Adam C."/>
            <person name="Daum C."/>
            <person name="Floudas D."/>
            <person name="Sun H."/>
            <person name="Yadav J.S."/>
            <person name="Pangilinan J."/>
            <person name="Larsson K.H."/>
            <person name="Matsuura K."/>
            <person name="Barry K."/>
            <person name="Labutti K."/>
            <person name="Kuo R."/>
            <person name="Ohm R.A."/>
            <person name="Bhattacharya S.S."/>
            <person name="Shirouzu T."/>
            <person name="Yoshinaga Y."/>
            <person name="Martin F.M."/>
            <person name="Grigoriev I.V."/>
            <person name="Hibbett D.S."/>
        </authorList>
    </citation>
    <scope>NUCLEOTIDE SEQUENCE [LARGE SCALE GENOMIC DNA]</scope>
    <source>
        <strain evidence="9 10">L-15889</strain>
    </source>
</reference>
<dbReference type="Gene3D" id="3.40.50.150">
    <property type="entry name" value="Vaccinia Virus protein VP39"/>
    <property type="match status" value="1"/>
</dbReference>
<evidence type="ECO:0000256" key="5">
    <source>
        <dbReference type="ARBA" id="ARBA00048763"/>
    </source>
</evidence>
<protein>
    <recommendedName>
        <fullName evidence="1">Trimethylguanosine synthase</fullName>
    </recommendedName>
    <alternativeName>
        <fullName evidence="7">Cap-specific guanine-N(2) methyltransferase</fullName>
    </alternativeName>
</protein>
<feature type="compositionally biased region" description="Polar residues" evidence="8">
    <location>
        <begin position="40"/>
        <end position="51"/>
    </location>
</feature>
<dbReference type="PANTHER" id="PTHR14741:SF32">
    <property type="entry name" value="TRIMETHYLGUANOSINE SYNTHASE"/>
    <property type="match status" value="1"/>
</dbReference>
<keyword evidence="10" id="KW-1185">Reference proteome</keyword>
<accession>A0A165QB92</accession>
<dbReference type="SUPFAM" id="SSF53335">
    <property type="entry name" value="S-adenosyl-L-methionine-dependent methyltransferases"/>
    <property type="match status" value="1"/>
</dbReference>
<feature type="compositionally biased region" description="Low complexity" evidence="8">
    <location>
        <begin position="22"/>
        <end position="33"/>
    </location>
</feature>
<evidence type="ECO:0000313" key="9">
    <source>
        <dbReference type="EMBL" id="KZT69236.1"/>
    </source>
</evidence>
<dbReference type="AlphaFoldDB" id="A0A165QB92"/>
<comment type="catalytic activity">
    <reaction evidence="3">
        <text>a 5'-end (N(2),N(7)-dimethyl 5'-triphosphoguanosine)-ribonucleoside in snoRNA + S-adenosyl-L-methionine = a 5'-end (N(2),N(2),N(7)-trimethyl 5'-triphosphoguanosine)-ribonucleoside in snoRNA + S-adenosyl-L-homocysteine + H(+)</text>
        <dbReference type="Rhea" id="RHEA:78507"/>
        <dbReference type="Rhea" id="RHEA-COMP:19088"/>
        <dbReference type="Rhea" id="RHEA-COMP:19090"/>
        <dbReference type="ChEBI" id="CHEBI:15378"/>
        <dbReference type="ChEBI" id="CHEBI:57856"/>
        <dbReference type="ChEBI" id="CHEBI:59789"/>
        <dbReference type="ChEBI" id="CHEBI:167623"/>
        <dbReference type="ChEBI" id="CHEBI:172880"/>
    </reaction>
    <physiologicalReaction direction="left-to-right" evidence="3">
        <dbReference type="Rhea" id="RHEA:78508"/>
    </physiologicalReaction>
</comment>
<keyword evidence="9" id="KW-0489">Methyltransferase</keyword>
<comment type="catalytic activity">
    <reaction evidence="4">
        <text>a 5'-end (N(7)-methyl 5'-triphosphoguanosine)-ribonucleoside in snoRNA + S-adenosyl-L-methionine = a 5'-end (N(2),N(7)-dimethyl 5'-triphosphoguanosine)-ribonucleoside in snoRNA + S-adenosyl-L-homocysteine + H(+)</text>
        <dbReference type="Rhea" id="RHEA:78475"/>
        <dbReference type="Rhea" id="RHEA-COMP:19086"/>
        <dbReference type="Rhea" id="RHEA-COMP:19088"/>
        <dbReference type="ChEBI" id="CHEBI:15378"/>
        <dbReference type="ChEBI" id="CHEBI:57856"/>
        <dbReference type="ChEBI" id="CHEBI:59789"/>
        <dbReference type="ChEBI" id="CHEBI:156461"/>
        <dbReference type="ChEBI" id="CHEBI:172880"/>
    </reaction>
    <physiologicalReaction direction="left-to-right" evidence="4">
        <dbReference type="Rhea" id="RHEA:78476"/>
    </physiologicalReaction>
</comment>
<evidence type="ECO:0000256" key="7">
    <source>
        <dbReference type="ARBA" id="ARBA00049790"/>
    </source>
</evidence>
<organism evidence="9 10">
    <name type="scientific">Daedalea quercina L-15889</name>
    <dbReference type="NCBI Taxonomy" id="1314783"/>
    <lineage>
        <taxon>Eukaryota</taxon>
        <taxon>Fungi</taxon>
        <taxon>Dikarya</taxon>
        <taxon>Basidiomycota</taxon>
        <taxon>Agaricomycotina</taxon>
        <taxon>Agaricomycetes</taxon>
        <taxon>Polyporales</taxon>
        <taxon>Fomitopsis</taxon>
    </lineage>
</organism>
<dbReference type="GO" id="GO:0005634">
    <property type="term" value="C:nucleus"/>
    <property type="evidence" value="ECO:0007669"/>
    <property type="project" value="TreeGrafter"/>
</dbReference>
<feature type="region of interest" description="Disordered" evidence="8">
    <location>
        <begin position="264"/>
        <end position="289"/>
    </location>
</feature>
<feature type="region of interest" description="Disordered" evidence="8">
    <location>
        <begin position="22"/>
        <end position="64"/>
    </location>
</feature>
<comment type="similarity">
    <text evidence="2">Belongs to the methyltransferase superfamily. Trimethylguanosine synthase family.</text>
</comment>
<dbReference type="Proteomes" id="UP000076727">
    <property type="component" value="Unassembled WGS sequence"/>
</dbReference>
<evidence type="ECO:0000313" key="10">
    <source>
        <dbReference type="Proteomes" id="UP000076727"/>
    </source>
</evidence>
<sequence length="392" mass="42852">MGKKNANLSGLARFVTEAFATGSSISNTSSTPSTPLPRKNGTSYEATSNGALLSAPGEPSSGARRRISQVVDHGIDTASRPAKKRKVGLLGSEKEQYDATGLVPFYQHTSQVPSHLQKYFSQRERYFSRYSSGCLLDEEGWYSVTPERIADQIAERCRCDVVLDAFCGVGGNAIAFAKTCERVIALDISPVRLALARHNATIYGVADRIEFILADFFSFARSLKLLQESRSRTNHTDADAVAASEPMRKIDVVFLSPPWGGPSYLTDQPDAPNGEGKGTTGANGAQAPPDFSLSAIKPVHGKELFKIARGITRNVAYFLPRNVNLEEISALVIDERDNSEEYFPAQRQQSKSKEKVASEMVEVEEEWMGSKLKALTCYFGGLVSGQEDRFDS</sequence>
<dbReference type="Pfam" id="PF09445">
    <property type="entry name" value="Methyltransf_15"/>
    <property type="match status" value="2"/>
</dbReference>
<comment type="catalytic activity">
    <reaction evidence="5">
        <text>a 5'-end (N(2),N(7)-dimethyl 5'-triphosphoguanosine)-ribonucleoside in snRNA + S-adenosyl-L-methionine = a 5'-end (N(2),N(2),N(7)-trimethyl 5'-triphosphoguanosine)-ribonucleoside in snRNA + S-adenosyl-L-homocysteine + H(+)</text>
        <dbReference type="Rhea" id="RHEA:78479"/>
        <dbReference type="Rhea" id="RHEA-COMP:19087"/>
        <dbReference type="Rhea" id="RHEA-COMP:19089"/>
        <dbReference type="ChEBI" id="CHEBI:15378"/>
        <dbReference type="ChEBI" id="CHEBI:57856"/>
        <dbReference type="ChEBI" id="CHEBI:59789"/>
        <dbReference type="ChEBI" id="CHEBI:167623"/>
        <dbReference type="ChEBI" id="CHEBI:172880"/>
    </reaction>
    <physiologicalReaction direction="left-to-right" evidence="5">
        <dbReference type="Rhea" id="RHEA:78480"/>
    </physiologicalReaction>
</comment>
<dbReference type="EMBL" id="KV429059">
    <property type="protein sequence ID" value="KZT69236.1"/>
    <property type="molecule type" value="Genomic_DNA"/>
</dbReference>
<dbReference type="CDD" id="cd02440">
    <property type="entry name" value="AdoMet_MTases"/>
    <property type="match status" value="1"/>
</dbReference>
<keyword evidence="9" id="KW-0808">Transferase</keyword>
<evidence type="ECO:0000256" key="2">
    <source>
        <dbReference type="ARBA" id="ARBA00025783"/>
    </source>
</evidence>
<dbReference type="OrthoDB" id="194443at2759"/>
<dbReference type="STRING" id="1314783.A0A165QB92"/>
<name>A0A165QB92_9APHY</name>
<dbReference type="InterPro" id="IPR019012">
    <property type="entry name" value="RNA_cap_Gua-N2-MeTrfase"/>
</dbReference>
<dbReference type="PANTHER" id="PTHR14741">
    <property type="entry name" value="S-ADENOSYLMETHIONINE-DEPENDENT METHYLTRANSFERASE RELATED"/>
    <property type="match status" value="1"/>
</dbReference>
<evidence type="ECO:0000256" key="4">
    <source>
        <dbReference type="ARBA" id="ARBA00048740"/>
    </source>
</evidence>
<dbReference type="FunFam" id="3.40.50.150:FF:000432">
    <property type="entry name" value="Unplaced genomic scaffold supercont2.10, whole genome shotgun sequence"/>
    <property type="match status" value="1"/>
</dbReference>
<evidence type="ECO:0000256" key="8">
    <source>
        <dbReference type="SAM" id="MobiDB-lite"/>
    </source>
</evidence>
<evidence type="ECO:0000256" key="1">
    <source>
        <dbReference type="ARBA" id="ARBA00018517"/>
    </source>
</evidence>
<dbReference type="InterPro" id="IPR029063">
    <property type="entry name" value="SAM-dependent_MTases_sf"/>
</dbReference>
<gene>
    <name evidence="9" type="ORF">DAEQUDRAFT_726817</name>
</gene>
<proteinExistence type="inferred from homology"/>
<evidence type="ECO:0000256" key="3">
    <source>
        <dbReference type="ARBA" id="ARBA00047418"/>
    </source>
</evidence>